<dbReference type="InParanoid" id="A0A0D1E0X0"/>
<protein>
    <recommendedName>
        <fullName evidence="3">Zinc finger Mcm10/DnaG-type domain-containing protein</fullName>
    </recommendedName>
</protein>
<feature type="compositionally biased region" description="Polar residues" evidence="2">
    <location>
        <begin position="1"/>
        <end position="21"/>
    </location>
</feature>
<dbReference type="AlphaFoldDB" id="A0A0D1E0X0"/>
<feature type="region of interest" description="Disordered" evidence="2">
    <location>
        <begin position="759"/>
        <end position="787"/>
    </location>
</feature>
<feature type="compositionally biased region" description="Polar residues" evidence="2">
    <location>
        <begin position="982"/>
        <end position="991"/>
    </location>
</feature>
<gene>
    <name evidence="4" type="ORF">UMAG_10135</name>
</gene>
<dbReference type="GO" id="GO:0006270">
    <property type="term" value="P:DNA replication initiation"/>
    <property type="evidence" value="ECO:0000318"/>
    <property type="project" value="GO_Central"/>
</dbReference>
<dbReference type="PANTHER" id="PTHR13454:SF11">
    <property type="entry name" value="PROTEIN MCM10 HOMOLOG"/>
    <property type="match status" value="1"/>
</dbReference>
<reference evidence="4 5" key="1">
    <citation type="journal article" date="2006" name="Nature">
        <title>Insights from the genome of the biotrophic fungal plant pathogen Ustilago maydis.</title>
        <authorList>
            <person name="Kamper J."/>
            <person name="Kahmann R."/>
            <person name="Bolker M."/>
            <person name="Ma L.J."/>
            <person name="Brefort T."/>
            <person name="Saville B.J."/>
            <person name="Banuett F."/>
            <person name="Kronstad J.W."/>
            <person name="Gold S.E."/>
            <person name="Muller O."/>
            <person name="Perlin M.H."/>
            <person name="Wosten H.A."/>
            <person name="de Vries R."/>
            <person name="Ruiz-Herrera J."/>
            <person name="Reynaga-Pena C.G."/>
            <person name="Snetselaar K."/>
            <person name="McCann M."/>
            <person name="Perez-Martin J."/>
            <person name="Feldbrugge M."/>
            <person name="Basse C.W."/>
            <person name="Steinberg G."/>
            <person name="Ibeas J.I."/>
            <person name="Holloman W."/>
            <person name="Guzman P."/>
            <person name="Farman M."/>
            <person name="Stajich J.E."/>
            <person name="Sentandreu R."/>
            <person name="Gonzalez-Prieto J.M."/>
            <person name="Kennell J.C."/>
            <person name="Molina L."/>
            <person name="Schirawski J."/>
            <person name="Mendoza-Mendoza A."/>
            <person name="Greilinger D."/>
            <person name="Munch K."/>
            <person name="Rossel N."/>
            <person name="Scherer M."/>
            <person name="Vranes M."/>
            <person name="Ladendorf O."/>
            <person name="Vincon V."/>
            <person name="Fuchs U."/>
            <person name="Sandrock B."/>
            <person name="Meng S."/>
            <person name="Ho E.C."/>
            <person name="Cahill M.J."/>
            <person name="Boyce K.J."/>
            <person name="Klose J."/>
            <person name="Klosterman S.J."/>
            <person name="Deelstra H.J."/>
            <person name="Ortiz-Castellanos L."/>
            <person name="Li W."/>
            <person name="Sanchez-Alonso P."/>
            <person name="Schreier P.H."/>
            <person name="Hauser-Hahn I."/>
            <person name="Vaupel M."/>
            <person name="Koopmann E."/>
            <person name="Friedrich G."/>
            <person name="Voss H."/>
            <person name="Schluter T."/>
            <person name="Margolis J."/>
            <person name="Platt D."/>
            <person name="Swimmer C."/>
            <person name="Gnirke A."/>
            <person name="Chen F."/>
            <person name="Vysotskaia V."/>
            <person name="Mannhaupt G."/>
            <person name="Guldener U."/>
            <person name="Munsterkotter M."/>
            <person name="Haase D."/>
            <person name="Oesterheld M."/>
            <person name="Mewes H.W."/>
            <person name="Mauceli E.W."/>
            <person name="DeCaprio D."/>
            <person name="Wade C.M."/>
            <person name="Butler J."/>
            <person name="Young S."/>
            <person name="Jaffe D.B."/>
            <person name="Calvo S."/>
            <person name="Nusbaum C."/>
            <person name="Galagan J."/>
            <person name="Birren B.W."/>
        </authorList>
    </citation>
    <scope>NUCLEOTIDE SEQUENCE [LARGE SCALE GENOMIC DNA]</scope>
    <source>
        <strain evidence="5">DSM 14603 / FGSC 9021 / UM521</strain>
    </source>
</reference>
<feature type="compositionally biased region" description="Basic and acidic residues" evidence="2">
    <location>
        <begin position="767"/>
        <end position="782"/>
    </location>
</feature>
<feature type="region of interest" description="Disordered" evidence="2">
    <location>
        <begin position="93"/>
        <end position="112"/>
    </location>
</feature>
<dbReference type="Gene3D" id="2.40.50.140">
    <property type="entry name" value="Nucleic acid-binding proteins"/>
    <property type="match status" value="1"/>
</dbReference>
<dbReference type="OrthoDB" id="202825at2759"/>
<dbReference type="RefSeq" id="XP_011388819.1">
    <property type="nucleotide sequence ID" value="XM_011390517.1"/>
</dbReference>
<dbReference type="GO" id="GO:0003688">
    <property type="term" value="F:DNA replication origin binding"/>
    <property type="evidence" value="ECO:0000318"/>
    <property type="project" value="GO_Central"/>
</dbReference>
<feature type="compositionally biased region" description="Basic and acidic residues" evidence="2">
    <location>
        <begin position="196"/>
        <end position="218"/>
    </location>
</feature>
<proteinExistence type="inferred from homology"/>
<evidence type="ECO:0000313" key="4">
    <source>
        <dbReference type="EMBL" id="KIS69849.1"/>
    </source>
</evidence>
<evidence type="ECO:0000256" key="1">
    <source>
        <dbReference type="ARBA" id="ARBA00009679"/>
    </source>
</evidence>
<feature type="compositionally biased region" description="Basic and acidic residues" evidence="2">
    <location>
        <begin position="155"/>
        <end position="173"/>
    </location>
</feature>
<feature type="region of interest" description="Disordered" evidence="2">
    <location>
        <begin position="387"/>
        <end position="406"/>
    </location>
</feature>
<feature type="compositionally biased region" description="Polar residues" evidence="2">
    <location>
        <begin position="175"/>
        <end position="186"/>
    </location>
</feature>
<dbReference type="Proteomes" id="UP000000561">
    <property type="component" value="Chromosome 5"/>
</dbReference>
<sequence length="1006" mass="110451">MEVTRTASTSHGLPTQPQLSINHRGLGESQRRTPSFRSRKPDIITPSSPSKAKRPYQRPLTESVRKEEEAQRQAALLSFAEARAKVLSIHSYPDSKDADFKYPPGSQGDSSARGLLEQIKNRIDQRAPKPSNFLQKAKQVQQSLLEKQQQLEKLQKAQEEAEKRDSLRSDGFMKRQSQSKTKSEATQGAFFRAKARAADPDALKSAEEAEALEEHYSSEGIVHRDDDLALVEALRPGPRAIPPNPEDPKWEYMEPFSGHRLRERKLSHVQLKDYLCGRYHVPPSLLYSIARPLTMGMDGRLPDTMRNGDYEVPVDGDWIVIATIVEKSDLLVTKGFRPDDFDLPNKPSSRGTAAMSRLEDDPVLFRDVGSDANGKLRLDLEAGNSNAFQDASRGKSKSWQRSQAQGEAIDEELERTRQQINLAHRSRKFVILKLVDLGVNSTQGDGSGSAGRGDNYLSLIAYESDQVDTSVVMHNSSARSEVPEPLSSASSVTRKFINGSRGAFELLYKQAEGTLIAIMNPKVMRPWAPAGSNANSTETKMLRITPRSADDCLIIGQAADYRRCSAIKANGQRCSSFVDIKARKQTRTTTCDYHLSRHMDELAKGRPEFAANATSRFGGAGGAAGMGGRSAHRSSFPGRRGGGYKHDGSAISNINSCSRDHSDHSSFSSSNQSPPPAHARKLRTAFGNIGDGMENNGGQVYLCQSPIVTAYGAEQEVRASDPSNWKYDVSGRYGRGNTEKQSRLKKQIAEEQLMRKIEARFAAPSERPSKRQSDDTDGEKSEVSALPVLPNGTADMINAAYSTLDHRKRVAKQKQDAVNAKRRKYTGVVDPAVSQADTEAGSAKLKFMNLASTSSKRSNTLLGGMPIVGLNRHAADSQASPRETSNSRSKLLSLARDAALFASTSRISGLPEPNLKLNKAHRPKLRLPSHEVGRASKLKVVGGELVNLDDFQDDWEDDLDLPVASTDNAGEAGLSDRIILPTISQPRQSHMASQQDDADDSDLEII</sequence>
<dbReference type="InterPro" id="IPR040184">
    <property type="entry name" value="Mcm10"/>
</dbReference>
<dbReference type="VEuPathDB" id="FungiDB:UMAG_10135"/>
<dbReference type="STRING" id="237631.A0A0D1E0X0"/>
<feature type="region of interest" description="Disordered" evidence="2">
    <location>
        <begin position="1"/>
        <end position="70"/>
    </location>
</feature>
<feature type="region of interest" description="Disordered" evidence="2">
    <location>
        <begin position="621"/>
        <end position="679"/>
    </location>
</feature>
<dbReference type="InterPro" id="IPR012340">
    <property type="entry name" value="NA-bd_OB-fold"/>
</dbReference>
<comment type="similarity">
    <text evidence="1">Belongs to the MCM10 family.</text>
</comment>
<dbReference type="eggNOG" id="KOG3200">
    <property type="taxonomic scope" value="Eukaryota"/>
</dbReference>
<feature type="region of interest" description="Disordered" evidence="2">
    <location>
        <begin position="155"/>
        <end position="218"/>
    </location>
</feature>
<organism evidence="4 5">
    <name type="scientific">Mycosarcoma maydis</name>
    <name type="common">Corn smut fungus</name>
    <name type="synonym">Ustilago maydis</name>
    <dbReference type="NCBI Taxonomy" id="5270"/>
    <lineage>
        <taxon>Eukaryota</taxon>
        <taxon>Fungi</taxon>
        <taxon>Dikarya</taxon>
        <taxon>Basidiomycota</taxon>
        <taxon>Ustilaginomycotina</taxon>
        <taxon>Ustilaginomycetes</taxon>
        <taxon>Ustilaginales</taxon>
        <taxon>Ustilaginaceae</taxon>
        <taxon>Mycosarcoma</taxon>
    </lineage>
</organism>
<dbReference type="GeneID" id="23566203"/>
<evidence type="ECO:0000259" key="3">
    <source>
        <dbReference type="Pfam" id="PF09329"/>
    </source>
</evidence>
<feature type="region of interest" description="Disordered" evidence="2">
    <location>
        <begin position="982"/>
        <end position="1006"/>
    </location>
</feature>
<dbReference type="GO" id="GO:0003697">
    <property type="term" value="F:single-stranded DNA binding"/>
    <property type="evidence" value="ECO:0000318"/>
    <property type="project" value="GO_Central"/>
</dbReference>
<dbReference type="KEGG" id="uma:UMAG_10135"/>
<evidence type="ECO:0000313" key="5">
    <source>
        <dbReference type="Proteomes" id="UP000000561"/>
    </source>
</evidence>
<feature type="compositionally biased region" description="Acidic residues" evidence="2">
    <location>
        <begin position="996"/>
        <end position="1006"/>
    </location>
</feature>
<evidence type="ECO:0000256" key="2">
    <source>
        <dbReference type="SAM" id="MobiDB-lite"/>
    </source>
</evidence>
<accession>A0A0D1E0X0</accession>
<name>A0A0D1E0X0_MYCMD</name>
<dbReference type="Pfam" id="PF09329">
    <property type="entry name" value="zf-primase"/>
    <property type="match status" value="1"/>
</dbReference>
<keyword evidence="5" id="KW-1185">Reference proteome</keyword>
<dbReference type="EMBL" id="CM003144">
    <property type="protein sequence ID" value="KIS69849.1"/>
    <property type="molecule type" value="Genomic_DNA"/>
</dbReference>
<feature type="domain" description="Zinc finger Mcm10/DnaG-type" evidence="3">
    <location>
        <begin position="556"/>
        <end position="605"/>
    </location>
</feature>
<dbReference type="GO" id="GO:0043596">
    <property type="term" value="C:nuclear replication fork"/>
    <property type="evidence" value="ECO:0000318"/>
    <property type="project" value="GO_Central"/>
</dbReference>
<dbReference type="PANTHER" id="PTHR13454">
    <property type="entry name" value="PROTEIN MCM10 HOMOLOG"/>
    <property type="match status" value="1"/>
</dbReference>
<dbReference type="InterPro" id="IPR015408">
    <property type="entry name" value="Znf_Mcm10/DnaG"/>
</dbReference>